<dbReference type="PROSITE" id="PS50222">
    <property type="entry name" value="EF_HAND_2"/>
    <property type="match status" value="1"/>
</dbReference>
<gene>
    <name evidence="5" type="ORF">PPROV_000319700</name>
</gene>
<evidence type="ECO:0000313" key="5">
    <source>
        <dbReference type="EMBL" id="GHP04443.1"/>
    </source>
</evidence>
<feature type="region of interest" description="Disordered" evidence="2">
    <location>
        <begin position="1"/>
        <end position="26"/>
    </location>
</feature>
<evidence type="ECO:0000256" key="1">
    <source>
        <dbReference type="ARBA" id="ARBA00022837"/>
    </source>
</evidence>
<dbReference type="GO" id="GO:0005509">
    <property type="term" value="F:calcium ion binding"/>
    <property type="evidence" value="ECO:0007669"/>
    <property type="project" value="InterPro"/>
</dbReference>
<dbReference type="Proteomes" id="UP000660262">
    <property type="component" value="Unassembled WGS sequence"/>
</dbReference>
<evidence type="ECO:0000256" key="3">
    <source>
        <dbReference type="SAM" id="Phobius"/>
    </source>
</evidence>
<dbReference type="InterPro" id="IPR011992">
    <property type="entry name" value="EF-hand-dom_pair"/>
</dbReference>
<sequence length="610" mass="67378">MSSGSMVDTSSSKDDGSSKGDGRSSSKLRAGEFRTVLHGVNLADLPELLRGRLARYDTNSNGVIDPDELPIPDDDSSISLKAFPAVLREHLDVFDKDGDGSVNLNELLHASDLYRESKKRTKRLVVLSSVLLLLMTLLIGVITGLTAVVVEESKETKVGEGGELTSKTTGKTLATKSSEFSVEGGNVPGAMERKDGSLVGAAQALGNSTKVSSAYDDEFFRELRYLSISGRDNAYLHLQVLGFVRLPARGKCGSTVLLYTMAGQVELDDTTITFDDETAATFADAGFSSTTLEGDDSNRRRSRRLLGLTDVLGFLNAVKSWDFKCDVSMELAPTSPGVASTYRAVMDVMYPCNMSAVHGDRGSCLDETGGYRPGLTRRNGGNYSIVVRTEIVVSGSKKRRTTKTYPHTPDISLVDVRNQEMGLDFSFQLDITGNYEEQLRPHVCEYTDYKKNICKQPGEDAKYCSMGIQQRKDFFADEAATYANAKYIRETTLDGMRVYEFSFTERHKTFKFYKNFTNGNDPSTFVMSWLEEKASVFFHWESLNPYALKYHDHDSVGMEVVFLNYQVGEAAKVSPSEFAYPKCYGEGRDEVEGHQCRHCGGVRAPHRIGS</sequence>
<keyword evidence="3" id="KW-1133">Transmembrane helix</keyword>
<dbReference type="InterPro" id="IPR002048">
    <property type="entry name" value="EF_hand_dom"/>
</dbReference>
<keyword evidence="1" id="KW-0106">Calcium</keyword>
<keyword evidence="6" id="KW-1185">Reference proteome</keyword>
<dbReference type="CDD" id="cd00051">
    <property type="entry name" value="EFh"/>
    <property type="match status" value="1"/>
</dbReference>
<feature type="compositionally biased region" description="Low complexity" evidence="2">
    <location>
        <begin position="1"/>
        <end position="10"/>
    </location>
</feature>
<proteinExistence type="predicted"/>
<reference evidence="5" key="1">
    <citation type="submission" date="2020-10" db="EMBL/GenBank/DDBJ databases">
        <title>Unveiling of a novel bifunctional photoreceptor, Dualchrome1, isolated from a cosmopolitan green alga.</title>
        <authorList>
            <person name="Suzuki S."/>
            <person name="Kawachi M."/>
        </authorList>
    </citation>
    <scope>NUCLEOTIDE SEQUENCE</scope>
    <source>
        <strain evidence="5">NIES 2893</strain>
    </source>
</reference>
<comment type="caution">
    <text evidence="5">The sequence shown here is derived from an EMBL/GenBank/DDBJ whole genome shotgun (WGS) entry which is preliminary data.</text>
</comment>
<dbReference type="EMBL" id="BNJQ01000007">
    <property type="protein sequence ID" value="GHP04443.1"/>
    <property type="molecule type" value="Genomic_DNA"/>
</dbReference>
<dbReference type="Gene3D" id="1.10.238.10">
    <property type="entry name" value="EF-hand"/>
    <property type="match status" value="1"/>
</dbReference>
<feature type="compositionally biased region" description="Basic and acidic residues" evidence="2">
    <location>
        <begin position="11"/>
        <end position="26"/>
    </location>
</feature>
<keyword evidence="3" id="KW-0812">Transmembrane</keyword>
<feature type="domain" description="EF-hand" evidence="4">
    <location>
        <begin position="82"/>
        <end position="117"/>
    </location>
</feature>
<evidence type="ECO:0000259" key="4">
    <source>
        <dbReference type="PROSITE" id="PS50222"/>
    </source>
</evidence>
<keyword evidence="3" id="KW-0472">Membrane</keyword>
<feature type="transmembrane region" description="Helical" evidence="3">
    <location>
        <begin position="124"/>
        <end position="150"/>
    </location>
</feature>
<accession>A0A830HD63</accession>
<evidence type="ECO:0000256" key="2">
    <source>
        <dbReference type="SAM" id="MobiDB-lite"/>
    </source>
</evidence>
<name>A0A830HD63_9CHLO</name>
<dbReference type="PROSITE" id="PS00018">
    <property type="entry name" value="EF_HAND_1"/>
    <property type="match status" value="2"/>
</dbReference>
<dbReference type="Pfam" id="PF13202">
    <property type="entry name" value="EF-hand_5"/>
    <property type="match status" value="1"/>
</dbReference>
<dbReference type="SUPFAM" id="SSF47473">
    <property type="entry name" value="EF-hand"/>
    <property type="match status" value="1"/>
</dbReference>
<protein>
    <recommendedName>
        <fullName evidence="4">EF-hand domain-containing protein</fullName>
    </recommendedName>
</protein>
<dbReference type="InterPro" id="IPR018247">
    <property type="entry name" value="EF_Hand_1_Ca_BS"/>
</dbReference>
<dbReference type="AlphaFoldDB" id="A0A830HD63"/>
<organism evidence="5 6">
    <name type="scientific">Pycnococcus provasolii</name>
    <dbReference type="NCBI Taxonomy" id="41880"/>
    <lineage>
        <taxon>Eukaryota</taxon>
        <taxon>Viridiplantae</taxon>
        <taxon>Chlorophyta</taxon>
        <taxon>Pseudoscourfieldiophyceae</taxon>
        <taxon>Pseudoscourfieldiales</taxon>
        <taxon>Pycnococcaceae</taxon>
        <taxon>Pycnococcus</taxon>
    </lineage>
</organism>
<evidence type="ECO:0000313" key="6">
    <source>
        <dbReference type="Proteomes" id="UP000660262"/>
    </source>
</evidence>